<dbReference type="KEGG" id="bse:Bsel_2857"/>
<dbReference type="GO" id="GO:0046872">
    <property type="term" value="F:metal ion binding"/>
    <property type="evidence" value="ECO:0007669"/>
    <property type="project" value="UniProtKB-KW"/>
</dbReference>
<keyword evidence="5" id="KW-1185">Reference proteome</keyword>
<dbReference type="EMBL" id="CP001791">
    <property type="protein sequence ID" value="ADI00348.1"/>
    <property type="molecule type" value="Genomic_DNA"/>
</dbReference>
<dbReference type="Proteomes" id="UP000000271">
    <property type="component" value="Chromosome"/>
</dbReference>
<proteinExistence type="inferred from homology"/>
<dbReference type="eggNOG" id="COG0179">
    <property type="taxonomic scope" value="Bacteria"/>
</dbReference>
<gene>
    <name evidence="4" type="ordered locus">Bsel_2857</name>
</gene>
<dbReference type="InterPro" id="IPR011234">
    <property type="entry name" value="Fumarylacetoacetase-like_C"/>
</dbReference>
<name>D6XZ63_BACIE</name>
<evidence type="ECO:0000256" key="2">
    <source>
        <dbReference type="ARBA" id="ARBA00022723"/>
    </source>
</evidence>
<accession>D6XZ63</accession>
<dbReference type="SUPFAM" id="SSF56529">
    <property type="entry name" value="FAH"/>
    <property type="match status" value="1"/>
</dbReference>
<evidence type="ECO:0000313" key="4">
    <source>
        <dbReference type="EMBL" id="ADI00348.1"/>
    </source>
</evidence>
<comment type="similarity">
    <text evidence="1">Belongs to the FAH family.</text>
</comment>
<reference evidence="4" key="1">
    <citation type="submission" date="2009-10" db="EMBL/GenBank/DDBJ databases">
        <title>Complete sequence of Bacillus selenitireducens MLS10.</title>
        <authorList>
            <consortium name="US DOE Joint Genome Institute"/>
            <person name="Lucas S."/>
            <person name="Copeland A."/>
            <person name="Lapidus A."/>
            <person name="Glavina del Rio T."/>
            <person name="Dalin E."/>
            <person name="Tice H."/>
            <person name="Bruce D."/>
            <person name="Goodwin L."/>
            <person name="Pitluck S."/>
            <person name="Sims D."/>
            <person name="Brettin T."/>
            <person name="Detter J.C."/>
            <person name="Han C."/>
            <person name="Larimer F."/>
            <person name="Land M."/>
            <person name="Hauser L."/>
            <person name="Kyrpides N."/>
            <person name="Ovchinnikova G."/>
            <person name="Stolz J."/>
        </authorList>
    </citation>
    <scope>NUCLEOTIDE SEQUENCE [LARGE SCALE GENOMIC DNA]</scope>
    <source>
        <strain evidence="4">MLS10</strain>
    </source>
</reference>
<dbReference type="STRING" id="439292.Bsel_2857"/>
<dbReference type="InterPro" id="IPR036663">
    <property type="entry name" value="Fumarylacetoacetase_C_sf"/>
</dbReference>
<dbReference type="PANTHER" id="PTHR11820:SF7">
    <property type="entry name" value="ACYLPYRUVASE FAHD1, MITOCHONDRIAL"/>
    <property type="match status" value="1"/>
</dbReference>
<keyword evidence="4" id="KW-0378">Hydrolase</keyword>
<sequence length="203" mass="22366">MMNIFCAGKNYALHAKEMNSAVPDEPMIFSKATHALAIADGSILNMPWEKGSVHYEVELVFELRQPYEKGMKPEDCIGYMGVGIDFTLRDVQTEARKKGDPWLKSKSFPGSALLTQLFSFDSVDDVNNRTFSLEINGERVQHGSPSDMIFHLSELLPYLSEHFGTGKGDLIFTGTPEGIGAVRKGDELSLIYDGEVKGTAVIG</sequence>
<dbReference type="Pfam" id="PF01557">
    <property type="entry name" value="FAA_hydrolase"/>
    <property type="match status" value="1"/>
</dbReference>
<evidence type="ECO:0000259" key="3">
    <source>
        <dbReference type="Pfam" id="PF01557"/>
    </source>
</evidence>
<evidence type="ECO:0000256" key="1">
    <source>
        <dbReference type="ARBA" id="ARBA00010211"/>
    </source>
</evidence>
<organism evidence="4 5">
    <name type="scientific">Bacillus selenitireducens (strain ATCC 700615 / DSM 15326 / MLS10)</name>
    <dbReference type="NCBI Taxonomy" id="439292"/>
    <lineage>
        <taxon>Bacteria</taxon>
        <taxon>Bacillati</taxon>
        <taxon>Bacillota</taxon>
        <taxon>Bacilli</taxon>
        <taxon>Bacillales</taxon>
        <taxon>Bacillaceae</taxon>
        <taxon>Salisediminibacterium</taxon>
    </lineage>
</organism>
<dbReference type="Gene3D" id="3.90.850.10">
    <property type="entry name" value="Fumarylacetoacetase-like, C-terminal domain"/>
    <property type="match status" value="1"/>
</dbReference>
<keyword evidence="2" id="KW-0479">Metal-binding</keyword>
<dbReference type="PANTHER" id="PTHR11820">
    <property type="entry name" value="ACYLPYRUVASE"/>
    <property type="match status" value="1"/>
</dbReference>
<dbReference type="RefSeq" id="WP_013173761.1">
    <property type="nucleotide sequence ID" value="NC_014219.1"/>
</dbReference>
<feature type="domain" description="Fumarylacetoacetase-like C-terminal" evidence="3">
    <location>
        <begin position="4"/>
        <end position="190"/>
    </location>
</feature>
<protein>
    <submittedName>
        <fullName evidence="4">Fumarylacetoacetate (FAA) hydrolase</fullName>
    </submittedName>
</protein>
<evidence type="ECO:0000313" key="5">
    <source>
        <dbReference type="Proteomes" id="UP000000271"/>
    </source>
</evidence>
<dbReference type="GO" id="GO:0018773">
    <property type="term" value="F:acetylpyruvate hydrolase activity"/>
    <property type="evidence" value="ECO:0007669"/>
    <property type="project" value="TreeGrafter"/>
</dbReference>
<dbReference type="AlphaFoldDB" id="D6XZ63"/>
<dbReference type="HOGENOM" id="CLU_028458_5_2_9"/>